<dbReference type="Proteomes" id="UP000640930">
    <property type="component" value="Unassembled WGS sequence"/>
</dbReference>
<protein>
    <submittedName>
        <fullName evidence="2">Uncharacterized protein</fullName>
    </submittedName>
</protein>
<sequence length="85" mass="9319">MSEYSRDELFTIIQMLAGITLTVGYAFSVANFHQTVPAFALIGSAVGLAIIIGCWLGLKHLTFMLAMIITSIIYAIYFNFGAMFS</sequence>
<gene>
    <name evidence="2" type="ORF">H9636_05655</name>
</gene>
<comment type="caution">
    <text evidence="2">The sequence shown here is derived from an EMBL/GenBank/DDBJ whole genome shotgun (WGS) entry which is preliminary data.</text>
</comment>
<evidence type="ECO:0000256" key="1">
    <source>
        <dbReference type="SAM" id="Phobius"/>
    </source>
</evidence>
<feature type="transmembrane region" description="Helical" evidence="1">
    <location>
        <begin position="65"/>
        <end position="84"/>
    </location>
</feature>
<keyword evidence="1" id="KW-0472">Membrane</keyword>
<accession>A0ABR8XA07</accession>
<keyword evidence="1" id="KW-1133">Transmembrane helix</keyword>
<dbReference type="EMBL" id="JACSQA010000005">
    <property type="protein sequence ID" value="MBD8026140.1"/>
    <property type="molecule type" value="Genomic_DNA"/>
</dbReference>
<reference evidence="2 3" key="1">
    <citation type="submission" date="2020-08" db="EMBL/GenBank/DDBJ databases">
        <title>A Genomic Blueprint of the Chicken Gut Microbiome.</title>
        <authorList>
            <person name="Gilroy R."/>
            <person name="Ravi A."/>
            <person name="Getino M."/>
            <person name="Pursley I."/>
            <person name="Horton D.L."/>
            <person name="Alikhan N.-F."/>
            <person name="Baker D."/>
            <person name="Gharbi K."/>
            <person name="Hall N."/>
            <person name="Watson M."/>
            <person name="Adriaenssens E.M."/>
            <person name="Foster-Nyarko E."/>
            <person name="Jarju S."/>
            <person name="Secka A."/>
            <person name="Antonio M."/>
            <person name="Oren A."/>
            <person name="Chaudhuri R."/>
            <person name="La Ragione R.M."/>
            <person name="Hildebrand F."/>
            <person name="Pallen M.J."/>
        </authorList>
    </citation>
    <scope>NUCLEOTIDE SEQUENCE [LARGE SCALE GENOMIC DNA]</scope>
    <source>
        <strain evidence="2 3">Re31</strain>
    </source>
</reference>
<organism evidence="2 3">
    <name type="scientific">Ureibacillus galli</name>
    <dbReference type="NCBI Taxonomy" id="2762222"/>
    <lineage>
        <taxon>Bacteria</taxon>
        <taxon>Bacillati</taxon>
        <taxon>Bacillota</taxon>
        <taxon>Bacilli</taxon>
        <taxon>Bacillales</taxon>
        <taxon>Caryophanaceae</taxon>
        <taxon>Ureibacillus</taxon>
    </lineage>
</organism>
<feature type="transmembrane region" description="Helical" evidence="1">
    <location>
        <begin position="12"/>
        <end position="32"/>
    </location>
</feature>
<name>A0ABR8XA07_9BACL</name>
<proteinExistence type="predicted"/>
<keyword evidence="3" id="KW-1185">Reference proteome</keyword>
<feature type="transmembrane region" description="Helical" evidence="1">
    <location>
        <begin position="38"/>
        <end position="58"/>
    </location>
</feature>
<evidence type="ECO:0000313" key="2">
    <source>
        <dbReference type="EMBL" id="MBD8026140.1"/>
    </source>
</evidence>
<dbReference type="RefSeq" id="WP_191706650.1">
    <property type="nucleotide sequence ID" value="NZ_JACSQA010000005.1"/>
</dbReference>
<evidence type="ECO:0000313" key="3">
    <source>
        <dbReference type="Proteomes" id="UP000640930"/>
    </source>
</evidence>
<keyword evidence="1" id="KW-0812">Transmembrane</keyword>